<comment type="caution">
    <text evidence="7">The sequence shown here is derived from an EMBL/GenBank/DDBJ whole genome shotgun (WGS) entry which is preliminary data.</text>
</comment>
<dbReference type="GO" id="GO:0006412">
    <property type="term" value="P:translation"/>
    <property type="evidence" value="ECO:0007669"/>
    <property type="project" value="InterPro"/>
</dbReference>
<evidence type="ECO:0000313" key="8">
    <source>
        <dbReference type="Proteomes" id="UP000886889"/>
    </source>
</evidence>
<dbReference type="Gene3D" id="2.170.120.20">
    <property type="entry name" value="Ribosomal protein L25, beta domain"/>
    <property type="match status" value="1"/>
</dbReference>
<dbReference type="AlphaFoldDB" id="A0A9D1T7M6"/>
<evidence type="ECO:0000256" key="2">
    <source>
        <dbReference type="ARBA" id="ARBA00022884"/>
    </source>
</evidence>
<evidence type="ECO:0000313" key="7">
    <source>
        <dbReference type="EMBL" id="HIV22435.1"/>
    </source>
</evidence>
<dbReference type="InterPro" id="IPR020057">
    <property type="entry name" value="Ribosomal_bL25_b-dom"/>
</dbReference>
<dbReference type="CDD" id="cd00495">
    <property type="entry name" value="Ribosomal_L25_TL5_CTC"/>
    <property type="match status" value="1"/>
</dbReference>
<name>A0A9D1T7M6_9FIRM</name>
<dbReference type="InterPro" id="IPR020056">
    <property type="entry name" value="Rbsml_bL25/Gln-tRNA_synth_N"/>
</dbReference>
<evidence type="ECO:0000259" key="5">
    <source>
        <dbReference type="Pfam" id="PF01386"/>
    </source>
</evidence>
<proteinExistence type="predicted"/>
<evidence type="ECO:0000256" key="4">
    <source>
        <dbReference type="ARBA" id="ARBA00023274"/>
    </source>
</evidence>
<keyword evidence="3 7" id="KW-0689">Ribosomal protein</keyword>
<evidence type="ECO:0000259" key="6">
    <source>
        <dbReference type="Pfam" id="PF14693"/>
    </source>
</evidence>
<keyword evidence="2" id="KW-0694">RNA-binding</keyword>
<keyword evidence="1" id="KW-0699">rRNA-binding</keyword>
<dbReference type="Gene3D" id="2.40.240.10">
    <property type="entry name" value="Ribosomal Protein L25, Chain P"/>
    <property type="match status" value="1"/>
</dbReference>
<dbReference type="Pfam" id="PF01386">
    <property type="entry name" value="Ribosomal_L25p"/>
    <property type="match status" value="1"/>
</dbReference>
<dbReference type="PANTHER" id="PTHR33284">
    <property type="entry name" value="RIBOSOMAL PROTEIN L25/GLN-TRNA SYNTHETASE, ANTI-CODON-BINDING DOMAIN-CONTAINING PROTEIN"/>
    <property type="match status" value="1"/>
</dbReference>
<reference evidence="7" key="2">
    <citation type="journal article" date="2021" name="PeerJ">
        <title>Extensive microbial diversity within the chicken gut microbiome revealed by metagenomics and culture.</title>
        <authorList>
            <person name="Gilroy R."/>
            <person name="Ravi A."/>
            <person name="Getino M."/>
            <person name="Pursley I."/>
            <person name="Horton D.L."/>
            <person name="Alikhan N.F."/>
            <person name="Baker D."/>
            <person name="Gharbi K."/>
            <person name="Hall N."/>
            <person name="Watson M."/>
            <person name="Adriaenssens E.M."/>
            <person name="Foster-Nyarko E."/>
            <person name="Jarju S."/>
            <person name="Secka A."/>
            <person name="Antonio M."/>
            <person name="Oren A."/>
            <person name="Chaudhuri R.R."/>
            <person name="La Ragione R."/>
            <person name="Hildebrand F."/>
            <person name="Pallen M.J."/>
        </authorList>
    </citation>
    <scope>NUCLEOTIDE SEQUENCE</scope>
    <source>
        <strain evidence="7">ChiBcec6-7307</strain>
    </source>
</reference>
<reference evidence="7" key="1">
    <citation type="submission" date="2020-10" db="EMBL/GenBank/DDBJ databases">
        <authorList>
            <person name="Gilroy R."/>
        </authorList>
    </citation>
    <scope>NUCLEOTIDE SEQUENCE</scope>
    <source>
        <strain evidence="7">ChiBcec6-7307</strain>
    </source>
</reference>
<evidence type="ECO:0000256" key="3">
    <source>
        <dbReference type="ARBA" id="ARBA00022980"/>
    </source>
</evidence>
<dbReference type="GO" id="GO:0003735">
    <property type="term" value="F:structural constituent of ribosome"/>
    <property type="evidence" value="ECO:0007669"/>
    <property type="project" value="InterPro"/>
</dbReference>
<dbReference type="Proteomes" id="UP000886889">
    <property type="component" value="Unassembled WGS sequence"/>
</dbReference>
<accession>A0A9D1T7M6</accession>
<dbReference type="GO" id="GO:0008097">
    <property type="term" value="F:5S rRNA binding"/>
    <property type="evidence" value="ECO:0007669"/>
    <property type="project" value="InterPro"/>
</dbReference>
<dbReference type="InterPro" id="IPR001021">
    <property type="entry name" value="Ribosomal_bL25_long"/>
</dbReference>
<dbReference type="InterPro" id="IPR037121">
    <property type="entry name" value="Ribosomal_bL25_C"/>
</dbReference>
<dbReference type="GO" id="GO:0022625">
    <property type="term" value="C:cytosolic large ribosomal subunit"/>
    <property type="evidence" value="ECO:0007669"/>
    <property type="project" value="TreeGrafter"/>
</dbReference>
<dbReference type="SUPFAM" id="SSF50715">
    <property type="entry name" value="Ribosomal protein L25-like"/>
    <property type="match status" value="1"/>
</dbReference>
<dbReference type="InterPro" id="IPR011035">
    <property type="entry name" value="Ribosomal_bL25/Gln-tRNA_synth"/>
</dbReference>
<dbReference type="Pfam" id="PF14693">
    <property type="entry name" value="Ribosomal_TL5_C"/>
    <property type="match status" value="1"/>
</dbReference>
<gene>
    <name evidence="7" type="ORF">IAC80_00710</name>
</gene>
<organism evidence="7 8">
    <name type="scientific">Candidatus Merdiplasma excrementigallinarum</name>
    <dbReference type="NCBI Taxonomy" id="2840864"/>
    <lineage>
        <taxon>Bacteria</taxon>
        <taxon>Bacillati</taxon>
        <taxon>Bacillota</taxon>
        <taxon>Clostridia</taxon>
        <taxon>Lachnospirales</taxon>
        <taxon>Lachnospiraceae</taxon>
        <taxon>Lachnospiraceae incertae sedis</taxon>
        <taxon>Candidatus Merdiplasma</taxon>
    </lineage>
</organism>
<dbReference type="EMBL" id="DVOS01000006">
    <property type="protein sequence ID" value="HIV22435.1"/>
    <property type="molecule type" value="Genomic_DNA"/>
</dbReference>
<evidence type="ECO:0000256" key="1">
    <source>
        <dbReference type="ARBA" id="ARBA00022730"/>
    </source>
</evidence>
<feature type="domain" description="Large ribosomal subunit protein bL25 beta" evidence="6">
    <location>
        <begin position="113"/>
        <end position="178"/>
    </location>
</feature>
<dbReference type="InterPro" id="IPR020930">
    <property type="entry name" value="Ribosomal_uL5_bac-type"/>
</dbReference>
<keyword evidence="4" id="KW-0687">Ribonucleoprotein</keyword>
<feature type="domain" description="Large ribosomal subunit protein bL25 L25" evidence="5">
    <location>
        <begin position="4"/>
        <end position="89"/>
    </location>
</feature>
<protein>
    <submittedName>
        <fullName evidence="7">50S ribosomal protein L25</fullName>
    </submittedName>
</protein>
<dbReference type="PANTHER" id="PTHR33284:SF1">
    <property type="entry name" value="RIBOSOMAL PROTEIN L25_GLN-TRNA SYNTHETASE, ANTI-CODON-BINDING DOMAIN-CONTAINING PROTEIN"/>
    <property type="match status" value="1"/>
</dbReference>
<sequence length="195" mass="21825">MNTLKAEKRSRDIKAKKLRREGYVTGNIFGRDMEESVMIKMDKSEVDRVLKTSGKGSRINLEVEGTPYNVLIKDIDYNPMKRQINEIDFQALVSNEKIHSVATVIPMNHEKIADGVFQLLLEEVAFKALPDALVEKVEFDAGHMKAGDAVKVKDLSIWADPNVEVLTDLETVVAVVSEVHNRAAEDEAAEETEEA</sequence>
<dbReference type="NCBIfam" id="TIGR00731">
    <property type="entry name" value="bL25_bact_ctc"/>
    <property type="match status" value="1"/>
</dbReference>
<dbReference type="InterPro" id="IPR029751">
    <property type="entry name" value="Ribosomal_L25_dom"/>
</dbReference>